<proteinExistence type="predicted"/>
<keyword evidence="3" id="KW-1185">Reference proteome</keyword>
<sequence>MLTILCSWMFLEIGKSLQQCEKMLLDGCPLEHLYSSYSNVFRFKTSMEKSLGFIILLLNLSGFFTVFTSLSSILVEDNEQFVEREFLLTLLFHMIVRSTYLVIFFFSAANINGRDKSFRIAIFSYSLSRTNEKLDPIFLTSVNDSTSLSFTVCGFFELTRGFNASAIGILLTYSMLFLQLEKKDKQEDQKN</sequence>
<evidence type="ECO:0000313" key="2">
    <source>
        <dbReference type="EMBL" id="KAG8178948.1"/>
    </source>
</evidence>
<comment type="caution">
    <text evidence="2">The sequence shown here is derived from an EMBL/GenBank/DDBJ whole genome shotgun (WGS) entry which is preliminary data.</text>
</comment>
<name>A0AAV6U568_9ARAC</name>
<dbReference type="AlphaFoldDB" id="A0AAV6U568"/>
<dbReference type="EMBL" id="JAFNEN010000657">
    <property type="protein sequence ID" value="KAG8178948.1"/>
    <property type="molecule type" value="Genomic_DNA"/>
</dbReference>
<evidence type="ECO:0000256" key="1">
    <source>
        <dbReference type="SAM" id="Phobius"/>
    </source>
</evidence>
<gene>
    <name evidence="2" type="ORF">JTE90_027827</name>
</gene>
<feature type="transmembrane region" description="Helical" evidence="1">
    <location>
        <begin position="51"/>
        <end position="74"/>
    </location>
</feature>
<protein>
    <submittedName>
        <fullName evidence="2">Uncharacterized protein</fullName>
    </submittedName>
</protein>
<reference evidence="2 3" key="1">
    <citation type="journal article" date="2022" name="Nat. Ecol. Evol.">
        <title>A masculinizing supergene underlies an exaggerated male reproductive morph in a spider.</title>
        <authorList>
            <person name="Hendrickx F."/>
            <person name="De Corte Z."/>
            <person name="Sonet G."/>
            <person name="Van Belleghem S.M."/>
            <person name="Kostlbacher S."/>
            <person name="Vangestel C."/>
        </authorList>
    </citation>
    <scope>NUCLEOTIDE SEQUENCE [LARGE SCALE GENOMIC DNA]</scope>
    <source>
        <strain evidence="2">W744_W776</strain>
    </source>
</reference>
<dbReference type="Proteomes" id="UP000827092">
    <property type="component" value="Unassembled WGS sequence"/>
</dbReference>
<keyword evidence="1" id="KW-0812">Transmembrane</keyword>
<evidence type="ECO:0000313" key="3">
    <source>
        <dbReference type="Proteomes" id="UP000827092"/>
    </source>
</evidence>
<keyword evidence="1" id="KW-0472">Membrane</keyword>
<organism evidence="2 3">
    <name type="scientific">Oedothorax gibbosus</name>
    <dbReference type="NCBI Taxonomy" id="931172"/>
    <lineage>
        <taxon>Eukaryota</taxon>
        <taxon>Metazoa</taxon>
        <taxon>Ecdysozoa</taxon>
        <taxon>Arthropoda</taxon>
        <taxon>Chelicerata</taxon>
        <taxon>Arachnida</taxon>
        <taxon>Araneae</taxon>
        <taxon>Araneomorphae</taxon>
        <taxon>Entelegynae</taxon>
        <taxon>Araneoidea</taxon>
        <taxon>Linyphiidae</taxon>
        <taxon>Erigoninae</taxon>
        <taxon>Oedothorax</taxon>
    </lineage>
</organism>
<accession>A0AAV6U568</accession>
<feature type="transmembrane region" description="Helical" evidence="1">
    <location>
        <begin position="86"/>
        <end position="109"/>
    </location>
</feature>
<keyword evidence="1" id="KW-1133">Transmembrane helix</keyword>